<evidence type="ECO:0000313" key="3">
    <source>
        <dbReference type="Proteomes" id="UP000012589"/>
    </source>
</evidence>
<dbReference type="OrthoDB" id="2284195at2"/>
<feature type="transmembrane region" description="Helical" evidence="1">
    <location>
        <begin position="357"/>
        <end position="381"/>
    </location>
</feature>
<feature type="transmembrane region" description="Helical" evidence="1">
    <location>
        <begin position="68"/>
        <end position="87"/>
    </location>
</feature>
<feature type="transmembrane region" description="Helical" evidence="1">
    <location>
        <begin position="387"/>
        <end position="404"/>
    </location>
</feature>
<feature type="transmembrane region" description="Helical" evidence="1">
    <location>
        <begin position="416"/>
        <end position="437"/>
    </location>
</feature>
<dbReference type="EMBL" id="AQFT01000072">
    <property type="protein sequence ID" value="EMZ27255.1"/>
    <property type="molecule type" value="Genomic_DNA"/>
</dbReference>
<feature type="transmembrane region" description="Helical" evidence="1">
    <location>
        <begin position="155"/>
        <end position="181"/>
    </location>
</feature>
<evidence type="ECO:0008006" key="4">
    <source>
        <dbReference type="Google" id="ProtNLM"/>
    </source>
</evidence>
<dbReference type="PATRIC" id="fig|1235802.3.peg.2517"/>
<feature type="transmembrane region" description="Helical" evidence="1">
    <location>
        <begin position="7"/>
        <end position="29"/>
    </location>
</feature>
<evidence type="ECO:0000313" key="2">
    <source>
        <dbReference type="EMBL" id="EMZ27255.1"/>
    </source>
</evidence>
<dbReference type="STRING" id="1235802.C823_02379"/>
<keyword evidence="3" id="KW-1185">Reference proteome</keyword>
<proteinExistence type="predicted"/>
<feature type="transmembrane region" description="Helical" evidence="1">
    <location>
        <begin position="253"/>
        <end position="270"/>
    </location>
</feature>
<dbReference type="Proteomes" id="UP000012589">
    <property type="component" value="Unassembled WGS sequence"/>
</dbReference>
<organism evidence="2 3">
    <name type="scientific">Eubacterium plexicaudatum ASF492</name>
    <dbReference type="NCBI Taxonomy" id="1235802"/>
    <lineage>
        <taxon>Bacteria</taxon>
        <taxon>Bacillati</taxon>
        <taxon>Bacillota</taxon>
        <taxon>Clostridia</taxon>
        <taxon>Eubacteriales</taxon>
        <taxon>Eubacteriaceae</taxon>
        <taxon>Eubacterium</taxon>
    </lineage>
</organism>
<gene>
    <name evidence="2" type="ORF">C823_02379</name>
</gene>
<feature type="transmembrane region" description="Helical" evidence="1">
    <location>
        <begin position="330"/>
        <end position="350"/>
    </location>
</feature>
<keyword evidence="1" id="KW-1133">Transmembrane helix</keyword>
<reference evidence="2 3" key="1">
    <citation type="journal article" date="2014" name="Genome Announc.">
        <title>Draft genome sequences of the altered schaedler flora, a defined bacterial community from gnotobiotic mice.</title>
        <authorList>
            <person name="Wannemuehler M.J."/>
            <person name="Overstreet A.M."/>
            <person name="Ward D.V."/>
            <person name="Phillips G.J."/>
        </authorList>
    </citation>
    <scope>NUCLEOTIDE SEQUENCE [LARGE SCALE GENOMIC DNA]</scope>
    <source>
        <strain evidence="2 3">ASF492</strain>
    </source>
</reference>
<evidence type="ECO:0000256" key="1">
    <source>
        <dbReference type="SAM" id="Phobius"/>
    </source>
</evidence>
<keyword evidence="1" id="KW-0472">Membrane</keyword>
<feature type="transmembrane region" description="Helical" evidence="1">
    <location>
        <begin position="193"/>
        <end position="212"/>
    </location>
</feature>
<keyword evidence="1" id="KW-0812">Transmembrane</keyword>
<sequence length="440" mass="50193">MSERKKYWMCYLVYAVLWLFFHALCVRVMDDVGPFAPATLEKFINSRTEWSSRMAIVILGLPFSRRPIMLWGLVDTVVMLFLAGLLDHRFNQSKRAEKTVFIMSAVCIFPFSIMSTAGWIATTHTYLWIVPAGLYVILTIKKIGEMQKISVKQYLLSGLSFLIAMDVEVGVVAMFIILLGYSALQIWNRRKNVYVYILTVVSLLRIIFDVFWQGNATRYQSDTLNYFPDHSMLDTFDKVVLGFSTSAYTIYKVYWIPLLLLTLMICFIVFENHEDLFGRIVVIISAAVAGIYPLAGFVSEQFGSLYDVALGYNAKYGLVSFSNYTKLNGYLLLLIWGMGLFCTTYGIFIIRREIKNAFIWIVYLIAGFASQFIMGFSATVYLSANRTASWLFFAILICLIGIYMEWNPKHAKMKSMITYLAAISGGISFINSLLFAANCR</sequence>
<comment type="caution">
    <text evidence="2">The sequence shown here is derived from an EMBL/GenBank/DDBJ whole genome shotgun (WGS) entry which is preliminary data.</text>
</comment>
<feature type="transmembrane region" description="Helical" evidence="1">
    <location>
        <begin position="99"/>
        <end position="120"/>
    </location>
</feature>
<feature type="transmembrane region" description="Helical" evidence="1">
    <location>
        <begin position="276"/>
        <end position="298"/>
    </location>
</feature>
<dbReference type="eggNOG" id="ENOG5030WIW">
    <property type="taxonomic scope" value="Bacteria"/>
</dbReference>
<accession>N2AMF6</accession>
<protein>
    <recommendedName>
        <fullName evidence="4">Glycosyltransferase RgtA/B/C/D-like domain-containing protein</fullName>
    </recommendedName>
</protein>
<name>N2AMF6_9FIRM</name>
<dbReference type="HOGENOM" id="CLU_047391_1_0_9"/>
<dbReference type="AlphaFoldDB" id="N2AMF6"/>